<evidence type="ECO:0000256" key="7">
    <source>
        <dbReference type="ARBA" id="ARBA00023295"/>
    </source>
</evidence>
<evidence type="ECO:0000256" key="6">
    <source>
        <dbReference type="ARBA" id="ARBA00023088"/>
    </source>
</evidence>
<dbReference type="InterPro" id="IPR006710">
    <property type="entry name" value="Glyco_hydro_43"/>
</dbReference>
<keyword evidence="7" id="KW-0326">Glycosidase</keyword>
<evidence type="ECO:0000259" key="10">
    <source>
        <dbReference type="PROSITE" id="PS50847"/>
    </source>
</evidence>
<feature type="region of interest" description="Disordered" evidence="8">
    <location>
        <begin position="43"/>
        <end position="75"/>
    </location>
</feature>
<evidence type="ECO:0000256" key="1">
    <source>
        <dbReference type="ARBA" id="ARBA00009865"/>
    </source>
</evidence>
<dbReference type="Pfam" id="PF04616">
    <property type="entry name" value="Glyco_hydro_43"/>
    <property type="match status" value="1"/>
</dbReference>
<dbReference type="InterPro" id="IPR019931">
    <property type="entry name" value="LPXTG_anchor"/>
</dbReference>
<evidence type="ECO:0000256" key="4">
    <source>
        <dbReference type="ARBA" id="ARBA00022729"/>
    </source>
</evidence>
<dbReference type="AlphaFoldDB" id="A0A2K9D7M3"/>
<sequence length="1256" mass="131798">MDVAAAAGPPEATEIASARLFPLTCGHRPVNDARSHPSARIVAAEAGGSRQRSDAQEGTHPVTITSPPTPSRRRLRRGSALAVAVATMLSGTIVGASTAQAADDDDAWSGQGKSFTSTQTADGTFLNAIIGSDVPDVATIRIPAGTAGASIDTYYMISTTMELTPGAPILRSYDLVNWEIVNYVYDVMEVTDTNALRNGYSAYGQGQWASTLRYHDGTFYVVMNSNNNGHAYLFTTTDIESGQWDKFSYNRSFHDPNIFFDGDTPYIVYGSSSTQIAQMSPDLHSVISDRVAATTATAINNTGLSTTEVMGSGWEGNQVEYINGYYYILGITWGKYGRQAIVLRSRSLLGSAASDPYEVRVGVGSNLVAQGGFIGTGDSATPQWALLFGDDYPTGRIPVLVPVAWDAADPDAWPVFGTGVLGSSQVPLPGTQPMPVTLSAADARTAQAASVVTSDQFSNDATPRDFRNPNVPAPEVVVPESRGEHIANGTIEAGTTGWQALSGASLSLGYSTRHQGAMSLKVNGRTTDGAGASQAVTTLQRGSTYAVSAWVHYRDAGSDPATFAITLSDGKGHSYPMAQASVPKGSASAPTTFVQVAGEFTVPAEVDVATARVSIVTAGSTTVPDIFFVDDVSMVGDRPVPDYYTSAEGADNGSHLALPWQWGHNVDNRYWSLTDRDGWLRLTNGRVVTGAANKQYQLTYFEEARNTLSQRTFAPASSAQTRLDFSGLKDGDVSGLAVYNRQLSYIGVAKKDGVSTLGIVNRPVRDYTDQESIATVEDFLASVAVPQGVTSVSLKADLNMRKSGADRNTVRFYYSWDGVTWQALGDAQAKRSSWESKHFKGQRFGLFSYATQTSGGHADFDDFSLSDVLTADGLAVDTADLDWLVREASRLDERDYTAPSWAKVQKALSWATSVAEPSTQNEVDAPAQALNSAIASLEDGPYVAPVVTATVTSNAPEVSGWYRGAVSVTLALNERAKADIEYRQDGGEWKGYAGEIVVAASGAHQLDYRASEDGEAVAGSGGTASFSIDVDAPVTTAVTDAAARTVTLTAVDAHSGLARIEYRIGDAADWSPATGAVVVGDAATVVGYRAVDLIGNVEAARTVTVPAASTSTPTPGGVLAPAESDLTAALEGAVTAPRTVRAGASLTLTVPGVQPGAPVHVWMFSTPTYLGQATVTTAHAATVTVPAGMSLGAHRVVVADADGTVIGWAPITVTAGDDALAVTGGDATTAVSILLTALVLLGLGALLVRRRRRGSA</sequence>
<dbReference type="PROSITE" id="PS50847">
    <property type="entry name" value="GRAM_POS_ANCHORING"/>
    <property type="match status" value="1"/>
</dbReference>
<dbReference type="Pfam" id="PF02018">
    <property type="entry name" value="CBM_4_9"/>
    <property type="match status" value="1"/>
</dbReference>
<comment type="similarity">
    <text evidence="1">Belongs to the glycosyl hydrolase 43 family.</text>
</comment>
<keyword evidence="9" id="KW-0812">Transmembrane</keyword>
<dbReference type="GO" id="GO:0005975">
    <property type="term" value="P:carbohydrate metabolic process"/>
    <property type="evidence" value="ECO:0007669"/>
    <property type="project" value="InterPro"/>
</dbReference>
<evidence type="ECO:0000256" key="9">
    <source>
        <dbReference type="SAM" id="Phobius"/>
    </source>
</evidence>
<dbReference type="GO" id="GO:0004553">
    <property type="term" value="F:hydrolase activity, hydrolyzing O-glycosyl compounds"/>
    <property type="evidence" value="ECO:0007669"/>
    <property type="project" value="InterPro"/>
</dbReference>
<evidence type="ECO:0000256" key="8">
    <source>
        <dbReference type="SAM" id="MobiDB-lite"/>
    </source>
</evidence>
<dbReference type="Gene3D" id="2.60.120.260">
    <property type="entry name" value="Galactose-binding domain-like"/>
    <property type="match status" value="1"/>
</dbReference>
<dbReference type="Gene3D" id="2.115.10.20">
    <property type="entry name" value="Glycosyl hydrolase domain, family 43"/>
    <property type="match status" value="1"/>
</dbReference>
<evidence type="ECO:0000256" key="3">
    <source>
        <dbReference type="ARBA" id="ARBA00022525"/>
    </source>
</evidence>
<keyword evidence="3" id="KW-0964">Secreted</keyword>
<dbReference type="KEGG" id="mhos:CXR34_04950"/>
<dbReference type="Proteomes" id="UP000233276">
    <property type="component" value="Chromosome"/>
</dbReference>
<dbReference type="InterPro" id="IPR023296">
    <property type="entry name" value="Glyco_hydro_beta-prop_sf"/>
</dbReference>
<keyword evidence="2" id="KW-0134">Cell wall</keyword>
<proteinExistence type="inferred from homology"/>
<dbReference type="Gene3D" id="1.20.1270.90">
    <property type="entry name" value="AF1782-like"/>
    <property type="match status" value="1"/>
</dbReference>
<dbReference type="Pfam" id="PF17851">
    <property type="entry name" value="GH43_C2"/>
    <property type="match status" value="1"/>
</dbReference>
<dbReference type="EMBL" id="CP025299">
    <property type="protein sequence ID" value="AUG28882.1"/>
    <property type="molecule type" value="Genomic_DNA"/>
</dbReference>
<dbReference type="SUPFAM" id="SSF49899">
    <property type="entry name" value="Concanavalin A-like lectins/glucanases"/>
    <property type="match status" value="1"/>
</dbReference>
<keyword evidence="9" id="KW-0472">Membrane</keyword>
<dbReference type="NCBIfam" id="NF047446">
    <property type="entry name" value="barrel_OmpL47"/>
    <property type="match status" value="1"/>
</dbReference>
<reference evidence="11 12" key="1">
    <citation type="submission" date="2017-12" db="EMBL/GenBank/DDBJ databases">
        <title>Isolation and characterization of estrogens degradatiion strain Microbacterium hominis SJTG1.</title>
        <authorList>
            <person name="Xiong W."/>
            <person name="Yin C."/>
            <person name="Zheng D."/>
            <person name="Liang R."/>
        </authorList>
    </citation>
    <scope>NUCLEOTIDE SEQUENCE [LARGE SCALE GENOMIC DNA]</scope>
    <source>
        <strain evidence="11 12">SJTG1</strain>
    </source>
</reference>
<dbReference type="InterPro" id="IPR051795">
    <property type="entry name" value="Glycosyl_Hydrlase_43"/>
</dbReference>
<name>A0A2K9D7M3_9MICO</name>
<protein>
    <recommendedName>
        <fullName evidence="10">Gram-positive cocci surface proteins LPxTG domain-containing protein</fullName>
    </recommendedName>
</protein>
<keyword evidence="4" id="KW-0732">Signal</keyword>
<dbReference type="PANTHER" id="PTHR42812:SF15">
    <property type="entry name" value="HYDROLASE, PUTATIVE (AFU_ORTHOLOGUE AFUA_2G00930)-RELATED"/>
    <property type="match status" value="1"/>
</dbReference>
<dbReference type="InterPro" id="IPR003305">
    <property type="entry name" value="CenC_carb-bd"/>
</dbReference>
<dbReference type="InterPro" id="IPR008979">
    <property type="entry name" value="Galactose-bd-like_sf"/>
</dbReference>
<dbReference type="InterPro" id="IPR041542">
    <property type="entry name" value="GH43_C2"/>
</dbReference>
<keyword evidence="6" id="KW-0572">Peptidoglycan-anchor</keyword>
<feature type="transmembrane region" description="Helical" evidence="9">
    <location>
        <begin position="1230"/>
        <end position="1248"/>
    </location>
</feature>
<dbReference type="SUPFAM" id="SSF49785">
    <property type="entry name" value="Galactose-binding domain-like"/>
    <property type="match status" value="1"/>
</dbReference>
<feature type="domain" description="Gram-positive cocci surface proteins LPxTG" evidence="10">
    <location>
        <begin position="1220"/>
        <end position="1256"/>
    </location>
</feature>
<keyword evidence="9" id="KW-1133">Transmembrane helix</keyword>
<evidence type="ECO:0000313" key="12">
    <source>
        <dbReference type="Proteomes" id="UP000233276"/>
    </source>
</evidence>
<dbReference type="InterPro" id="IPR058094">
    <property type="entry name" value="Ig-like_OmpL47-like"/>
</dbReference>
<gene>
    <name evidence="11" type="ORF">CXR34_04950</name>
</gene>
<evidence type="ECO:0000313" key="11">
    <source>
        <dbReference type="EMBL" id="AUG28882.1"/>
    </source>
</evidence>
<organism evidence="11 12">
    <name type="scientific">Microbacterium hominis</name>
    <dbReference type="NCBI Taxonomy" id="162426"/>
    <lineage>
        <taxon>Bacteria</taxon>
        <taxon>Bacillati</taxon>
        <taxon>Actinomycetota</taxon>
        <taxon>Actinomycetes</taxon>
        <taxon>Micrococcales</taxon>
        <taxon>Microbacteriaceae</taxon>
        <taxon>Microbacterium</taxon>
    </lineage>
</organism>
<accession>A0A2K9D7M3</accession>
<dbReference type="SUPFAM" id="SSF75005">
    <property type="entry name" value="Arabinanase/levansucrase/invertase"/>
    <property type="match status" value="1"/>
</dbReference>
<dbReference type="Gene3D" id="2.60.120.200">
    <property type="match status" value="1"/>
</dbReference>
<keyword evidence="5" id="KW-0378">Hydrolase</keyword>
<dbReference type="CDD" id="cd09001">
    <property type="entry name" value="GH43_FsAxh1-like"/>
    <property type="match status" value="1"/>
</dbReference>
<evidence type="ECO:0000256" key="2">
    <source>
        <dbReference type="ARBA" id="ARBA00022512"/>
    </source>
</evidence>
<dbReference type="InterPro" id="IPR013320">
    <property type="entry name" value="ConA-like_dom_sf"/>
</dbReference>
<evidence type="ECO:0000256" key="5">
    <source>
        <dbReference type="ARBA" id="ARBA00022801"/>
    </source>
</evidence>
<dbReference type="PANTHER" id="PTHR42812">
    <property type="entry name" value="BETA-XYLOSIDASE"/>
    <property type="match status" value="1"/>
</dbReference>